<keyword evidence="1" id="KW-0812">Transmembrane</keyword>
<dbReference type="RefSeq" id="WP_154151338.1">
    <property type="nucleotide sequence ID" value="NZ_SZWE01000001.1"/>
</dbReference>
<comment type="caution">
    <text evidence="2">The sequence shown here is derived from an EMBL/GenBank/DDBJ whole genome shotgun (WGS) entry which is preliminary data.</text>
</comment>
<feature type="transmembrane region" description="Helical" evidence="1">
    <location>
        <begin position="244"/>
        <end position="262"/>
    </location>
</feature>
<feature type="transmembrane region" description="Helical" evidence="1">
    <location>
        <begin position="221"/>
        <end position="238"/>
    </location>
</feature>
<feature type="transmembrane region" description="Helical" evidence="1">
    <location>
        <begin position="274"/>
        <end position="296"/>
    </location>
</feature>
<evidence type="ECO:0000313" key="2">
    <source>
        <dbReference type="EMBL" id="MRU15786.1"/>
    </source>
</evidence>
<dbReference type="Proteomes" id="UP000564704">
    <property type="component" value="Unassembled WGS sequence"/>
</dbReference>
<sequence length="399" mass="42502">MTQTLKRLFGEPYRVFFMAAGLYAVFALLVWEIWLGVHTAGGMVNDMPFAAAPHLWHAHEMIFGYASAALGGFFLTAVPNWTGARAAAQVFVTVTALIWLAGRLAIWYSGALPPVAVAVVDLAFLPLLGVKIALMLIKRPKPQNVAFLAVLALVWSGNLLVHLEWLGLTQDTLYTGLRTGLFALCLMIAVLGGRVTPAFTRNAMKRTGVPEDNLPQSFKPLDVTAIVMIALATLSLLVMAPEKITGALTLIGGVAQIARIRFWGVLWTLGQPILWALHLGMAMLGAGMILWGASAFGWGSEVAALHVLGIGAVGGMTLAVMSRAVLGHSGRALVAPGPVALAYGFIALAAVLRWLASSLSGDLYFPMMLVTGALWIFAFTLYLAALWPAFVGPRKAGEA</sequence>
<organism evidence="2 3">
    <name type="scientific">Roseovarius bejariae</name>
    <dbReference type="NCBI Taxonomy" id="2576383"/>
    <lineage>
        <taxon>Bacteria</taxon>
        <taxon>Pseudomonadati</taxon>
        <taxon>Pseudomonadota</taxon>
        <taxon>Alphaproteobacteria</taxon>
        <taxon>Rhodobacterales</taxon>
        <taxon>Roseobacteraceae</taxon>
        <taxon>Roseovarius</taxon>
    </lineage>
</organism>
<feature type="transmembrane region" description="Helical" evidence="1">
    <location>
        <begin position="302"/>
        <end position="321"/>
    </location>
</feature>
<reference evidence="2 3" key="1">
    <citation type="submission" date="2019-05" db="EMBL/GenBank/DDBJ databases">
        <title>Roseovarius bejariae sp. nov., a moderately halophylic bacterium isolated from a saline soil in Rambla Salada (Murcia).</title>
        <authorList>
            <person name="Castro D.J."/>
            <person name="Gomez-Altuve A."/>
            <person name="Reina J.C."/>
            <person name="Rodriguez M."/>
            <person name="Sampedro I."/>
            <person name="Llamas I."/>
            <person name="Martinez-Checa F."/>
        </authorList>
    </citation>
    <scope>NUCLEOTIDE SEQUENCE [LARGE SCALE GENOMIC DNA]</scope>
    <source>
        <strain evidence="2 3">A21</strain>
    </source>
</reference>
<name>A0A844CXD6_9RHOB</name>
<dbReference type="OrthoDB" id="9770040at2"/>
<feature type="transmembrane region" description="Helical" evidence="1">
    <location>
        <begin position="54"/>
        <end position="78"/>
    </location>
</feature>
<protein>
    <submittedName>
        <fullName evidence="2">NnrS family protein</fullName>
    </submittedName>
</protein>
<feature type="transmembrane region" description="Helical" evidence="1">
    <location>
        <begin position="368"/>
        <end position="390"/>
    </location>
</feature>
<feature type="transmembrane region" description="Helical" evidence="1">
    <location>
        <begin position="144"/>
        <end position="161"/>
    </location>
</feature>
<keyword evidence="1" id="KW-0472">Membrane</keyword>
<feature type="transmembrane region" description="Helical" evidence="1">
    <location>
        <begin position="115"/>
        <end position="137"/>
    </location>
</feature>
<dbReference type="AlphaFoldDB" id="A0A844CXD6"/>
<proteinExistence type="predicted"/>
<accession>A0A844CXD6</accession>
<dbReference type="InterPro" id="IPR010266">
    <property type="entry name" value="NnrS"/>
</dbReference>
<keyword evidence="1" id="KW-1133">Transmembrane helix</keyword>
<feature type="transmembrane region" description="Helical" evidence="1">
    <location>
        <begin position="12"/>
        <end position="34"/>
    </location>
</feature>
<dbReference type="EMBL" id="SZWE01000001">
    <property type="protein sequence ID" value="MRU15786.1"/>
    <property type="molecule type" value="Genomic_DNA"/>
</dbReference>
<keyword evidence="3" id="KW-1185">Reference proteome</keyword>
<feature type="transmembrane region" description="Helical" evidence="1">
    <location>
        <begin position="333"/>
        <end position="356"/>
    </location>
</feature>
<evidence type="ECO:0000256" key="1">
    <source>
        <dbReference type="SAM" id="Phobius"/>
    </source>
</evidence>
<evidence type="ECO:0000313" key="3">
    <source>
        <dbReference type="Proteomes" id="UP000564704"/>
    </source>
</evidence>
<dbReference type="Pfam" id="PF05940">
    <property type="entry name" value="NnrS"/>
    <property type="match status" value="1"/>
</dbReference>
<feature type="transmembrane region" description="Helical" evidence="1">
    <location>
        <begin position="90"/>
        <end position="109"/>
    </location>
</feature>
<gene>
    <name evidence="2" type="ORF">FDP25_10145</name>
</gene>
<feature type="transmembrane region" description="Helical" evidence="1">
    <location>
        <begin position="181"/>
        <end position="200"/>
    </location>
</feature>